<dbReference type="PANTHER" id="PTHR10815:SF13">
    <property type="entry name" value="METHYLATED-DNA--PROTEIN-CYSTEINE METHYLTRANSFERASE"/>
    <property type="match status" value="1"/>
</dbReference>
<keyword evidence="3 9" id="KW-0963">Cytoplasm</keyword>
<evidence type="ECO:0000256" key="1">
    <source>
        <dbReference type="ARBA" id="ARBA00001286"/>
    </source>
</evidence>
<dbReference type="CDD" id="cd06445">
    <property type="entry name" value="ATase"/>
    <property type="match status" value="1"/>
</dbReference>
<dbReference type="SUPFAM" id="SSF53155">
    <property type="entry name" value="Methylated DNA-protein cysteine methyltransferase domain"/>
    <property type="match status" value="1"/>
</dbReference>
<feature type="domain" description="Methylguanine DNA methyltransferase ribonuclease-like" evidence="11">
    <location>
        <begin position="19"/>
        <end position="79"/>
    </location>
</feature>
<dbReference type="Gene3D" id="3.30.160.70">
    <property type="entry name" value="Methylated DNA-protein cysteine methyltransferase domain"/>
    <property type="match status" value="1"/>
</dbReference>
<evidence type="ECO:0000259" key="11">
    <source>
        <dbReference type="Pfam" id="PF02870"/>
    </source>
</evidence>
<feature type="active site" description="Nucleophile; methyl group acceptor" evidence="9">
    <location>
        <position position="137"/>
    </location>
</feature>
<comment type="miscellaneous">
    <text evidence="9">This enzyme catalyzes only one turnover and therefore is not strictly catalytic. According to one definition, an enzyme is a biocatalyst that acts repeatedly and over many reaction cycles.</text>
</comment>
<dbReference type="Proteomes" id="UP000247150">
    <property type="component" value="Unassembled WGS sequence"/>
</dbReference>
<sequence length="172" mass="19490">MLPFIFGGPYMTKRYKLDYQSPIGVIKIMGTHEAISSILFSEECKKANFLDAETPQVMAECYNQLDEYFKGGRYEFTFPYKCEGTAFQKTVWNALIEIPYAETGSYKDIAVSIGNEKAIRAVGSANGKNKLSIVIPCHRVIGSNGKLTGYAGGLWRKEWLLQHERSFKKEHK</sequence>
<dbReference type="InterPro" id="IPR008332">
    <property type="entry name" value="MethylG_MeTrfase_N"/>
</dbReference>
<dbReference type="Pfam" id="PF01035">
    <property type="entry name" value="DNA_binding_1"/>
    <property type="match status" value="1"/>
</dbReference>
<dbReference type="InterPro" id="IPR014048">
    <property type="entry name" value="MethylDNA_cys_MeTrfase_DNA-bd"/>
</dbReference>
<dbReference type="HAMAP" id="MF_00772">
    <property type="entry name" value="OGT"/>
    <property type="match status" value="1"/>
</dbReference>
<dbReference type="GO" id="GO:0005737">
    <property type="term" value="C:cytoplasm"/>
    <property type="evidence" value="ECO:0007669"/>
    <property type="project" value="UniProtKB-SubCell"/>
</dbReference>
<dbReference type="PANTHER" id="PTHR10815">
    <property type="entry name" value="METHYLATED-DNA--PROTEIN-CYSTEINE METHYLTRANSFERASE"/>
    <property type="match status" value="1"/>
</dbReference>
<comment type="caution">
    <text evidence="12">The sequence shown here is derived from an EMBL/GenBank/DDBJ whole genome shotgun (WGS) entry which is preliminary data.</text>
</comment>
<dbReference type="GO" id="GO:0006307">
    <property type="term" value="P:DNA alkylation repair"/>
    <property type="evidence" value="ECO:0007669"/>
    <property type="project" value="UniProtKB-UniRule"/>
</dbReference>
<evidence type="ECO:0000313" key="12">
    <source>
        <dbReference type="EMBL" id="PWW20443.1"/>
    </source>
</evidence>
<dbReference type="InterPro" id="IPR036217">
    <property type="entry name" value="MethylDNA_cys_MeTrfase_DNAb"/>
</dbReference>
<comment type="catalytic activity">
    <reaction evidence="8 9">
        <text>a 6-O-methyl-2'-deoxyguanosine in DNA + L-cysteinyl-[protein] = S-methyl-L-cysteinyl-[protein] + a 2'-deoxyguanosine in DNA</text>
        <dbReference type="Rhea" id="RHEA:24000"/>
        <dbReference type="Rhea" id="RHEA-COMP:10131"/>
        <dbReference type="Rhea" id="RHEA-COMP:10132"/>
        <dbReference type="Rhea" id="RHEA-COMP:11367"/>
        <dbReference type="Rhea" id="RHEA-COMP:11368"/>
        <dbReference type="ChEBI" id="CHEBI:29950"/>
        <dbReference type="ChEBI" id="CHEBI:82612"/>
        <dbReference type="ChEBI" id="CHEBI:85445"/>
        <dbReference type="ChEBI" id="CHEBI:85448"/>
        <dbReference type="EC" id="2.1.1.63"/>
    </reaction>
</comment>
<feature type="domain" description="Methylated-DNA-[protein]-cysteine S-methyltransferase DNA binding" evidence="10">
    <location>
        <begin position="86"/>
        <end position="165"/>
    </location>
</feature>
<comment type="function">
    <text evidence="9">Involved in the cellular defense against the biological effects of O6-methylguanine (O6-MeG) and O4-methylthymine (O4-MeT) in DNA. Repairs the methylated nucleobase in DNA by stoichiometrically transferring the methyl group to a cysteine residue in the enzyme. This is a suicide reaction: the enzyme is irreversibly inactivated.</text>
</comment>
<dbReference type="InterPro" id="IPR036388">
    <property type="entry name" value="WH-like_DNA-bd_sf"/>
</dbReference>
<dbReference type="SUPFAM" id="SSF46767">
    <property type="entry name" value="Methylated DNA-protein cysteine methyltransferase, C-terminal domain"/>
    <property type="match status" value="1"/>
</dbReference>
<name>A0A2V2ZKH9_9BACI</name>
<evidence type="ECO:0000256" key="2">
    <source>
        <dbReference type="ARBA" id="ARBA00008711"/>
    </source>
</evidence>
<dbReference type="Pfam" id="PF02870">
    <property type="entry name" value="Methyltransf_1N"/>
    <property type="match status" value="1"/>
</dbReference>
<dbReference type="GO" id="GO:0003908">
    <property type="term" value="F:methylated-DNA-[protein]-cysteine S-methyltransferase activity"/>
    <property type="evidence" value="ECO:0007669"/>
    <property type="project" value="UniProtKB-UniRule"/>
</dbReference>
<comment type="catalytic activity">
    <reaction evidence="1 9">
        <text>a 4-O-methyl-thymidine in DNA + L-cysteinyl-[protein] = a thymidine in DNA + S-methyl-L-cysteinyl-[protein]</text>
        <dbReference type="Rhea" id="RHEA:53428"/>
        <dbReference type="Rhea" id="RHEA-COMP:10131"/>
        <dbReference type="Rhea" id="RHEA-COMP:10132"/>
        <dbReference type="Rhea" id="RHEA-COMP:13555"/>
        <dbReference type="Rhea" id="RHEA-COMP:13556"/>
        <dbReference type="ChEBI" id="CHEBI:29950"/>
        <dbReference type="ChEBI" id="CHEBI:82612"/>
        <dbReference type="ChEBI" id="CHEBI:137386"/>
        <dbReference type="ChEBI" id="CHEBI:137387"/>
        <dbReference type="EC" id="2.1.1.63"/>
    </reaction>
</comment>
<dbReference type="InterPro" id="IPR001497">
    <property type="entry name" value="MethylDNA_cys_MeTrfase_AS"/>
</dbReference>
<evidence type="ECO:0000256" key="7">
    <source>
        <dbReference type="ARBA" id="ARBA00023204"/>
    </source>
</evidence>
<dbReference type="EC" id="2.1.1.63" evidence="9"/>
<dbReference type="EMBL" id="QGTW01000015">
    <property type="protein sequence ID" value="PWW20443.1"/>
    <property type="molecule type" value="Genomic_DNA"/>
</dbReference>
<evidence type="ECO:0000256" key="8">
    <source>
        <dbReference type="ARBA" id="ARBA00049348"/>
    </source>
</evidence>
<dbReference type="InterPro" id="IPR036631">
    <property type="entry name" value="MGMT_N_sf"/>
</dbReference>
<keyword evidence="4 9" id="KW-0489">Methyltransferase</keyword>
<evidence type="ECO:0000256" key="6">
    <source>
        <dbReference type="ARBA" id="ARBA00022763"/>
    </source>
</evidence>
<proteinExistence type="inferred from homology"/>
<comment type="subcellular location">
    <subcellularLocation>
        <location evidence="9">Cytoplasm</location>
    </subcellularLocation>
</comment>
<dbReference type="GO" id="GO:0032259">
    <property type="term" value="P:methylation"/>
    <property type="evidence" value="ECO:0007669"/>
    <property type="project" value="UniProtKB-KW"/>
</dbReference>
<dbReference type="AlphaFoldDB" id="A0A2V2ZKH9"/>
<evidence type="ECO:0000256" key="9">
    <source>
        <dbReference type="HAMAP-Rule" id="MF_00772"/>
    </source>
</evidence>
<dbReference type="FunFam" id="1.10.10.10:FF:000214">
    <property type="entry name" value="Methylated-DNA--protein-cysteine methyltransferase"/>
    <property type="match status" value="1"/>
</dbReference>
<gene>
    <name evidence="12" type="ORF">DFO73_11517</name>
</gene>
<dbReference type="NCBIfam" id="TIGR00589">
    <property type="entry name" value="ogt"/>
    <property type="match status" value="1"/>
</dbReference>
<comment type="similarity">
    <text evidence="2 9">Belongs to the MGMT family.</text>
</comment>
<organism evidence="12 13">
    <name type="scientific">Cytobacillus oceanisediminis</name>
    <dbReference type="NCBI Taxonomy" id="665099"/>
    <lineage>
        <taxon>Bacteria</taxon>
        <taxon>Bacillati</taxon>
        <taxon>Bacillota</taxon>
        <taxon>Bacilli</taxon>
        <taxon>Bacillales</taxon>
        <taxon>Bacillaceae</taxon>
        <taxon>Cytobacillus</taxon>
    </lineage>
</organism>
<accession>A0A2V2ZKH9</accession>
<protein>
    <recommendedName>
        <fullName evidence="9">Methylated-DNA--protein-cysteine methyltransferase</fullName>
        <ecNumber evidence="9">2.1.1.63</ecNumber>
    </recommendedName>
    <alternativeName>
        <fullName evidence="9">6-O-methylguanine-DNA methyltransferase</fullName>
        <shortName evidence="9">MGMT</shortName>
    </alternativeName>
    <alternativeName>
        <fullName evidence="9">O-6-methylguanine-DNA-alkyltransferase</fullName>
    </alternativeName>
</protein>
<dbReference type="InterPro" id="IPR023546">
    <property type="entry name" value="MGMT"/>
</dbReference>
<dbReference type="Gene3D" id="1.10.10.10">
    <property type="entry name" value="Winged helix-like DNA-binding domain superfamily/Winged helix DNA-binding domain"/>
    <property type="match status" value="1"/>
</dbReference>
<evidence type="ECO:0000256" key="4">
    <source>
        <dbReference type="ARBA" id="ARBA00022603"/>
    </source>
</evidence>
<evidence type="ECO:0000256" key="5">
    <source>
        <dbReference type="ARBA" id="ARBA00022679"/>
    </source>
</evidence>
<dbReference type="PROSITE" id="PS00374">
    <property type="entry name" value="MGMT"/>
    <property type="match status" value="1"/>
</dbReference>
<evidence type="ECO:0000256" key="3">
    <source>
        <dbReference type="ARBA" id="ARBA00022490"/>
    </source>
</evidence>
<keyword evidence="5 9" id="KW-0808">Transferase</keyword>
<reference evidence="12 13" key="1">
    <citation type="submission" date="2018-05" db="EMBL/GenBank/DDBJ databases">
        <title>Freshwater and sediment microbial communities from various areas in North America, analyzing microbe dynamics in response to fracking.</title>
        <authorList>
            <person name="Lamendella R."/>
        </authorList>
    </citation>
    <scope>NUCLEOTIDE SEQUENCE [LARGE SCALE GENOMIC DNA]</scope>
    <source>
        <strain evidence="12 13">15_TX</strain>
    </source>
</reference>
<keyword evidence="6 9" id="KW-0227">DNA damage</keyword>
<evidence type="ECO:0000313" key="13">
    <source>
        <dbReference type="Proteomes" id="UP000247150"/>
    </source>
</evidence>
<keyword evidence="7 9" id="KW-0234">DNA repair</keyword>
<evidence type="ECO:0000259" key="10">
    <source>
        <dbReference type="Pfam" id="PF01035"/>
    </source>
</evidence>